<gene>
    <name evidence="2" type="ORF">C0184_03475</name>
</gene>
<protein>
    <submittedName>
        <fullName evidence="2">Isochorismate synthase</fullName>
    </submittedName>
</protein>
<dbReference type="InterPro" id="IPR015890">
    <property type="entry name" value="Chorismate_C"/>
</dbReference>
<feature type="non-terminal residue" evidence="2">
    <location>
        <position position="1"/>
    </location>
</feature>
<dbReference type="SUPFAM" id="SSF56322">
    <property type="entry name" value="ADC synthase"/>
    <property type="match status" value="1"/>
</dbReference>
<evidence type="ECO:0000313" key="3">
    <source>
        <dbReference type="Proteomes" id="UP000243376"/>
    </source>
</evidence>
<dbReference type="PANTHER" id="PTHR42839">
    <property type="entry name" value="ISOCHORISMATE SYNTHASE ENTC"/>
    <property type="match status" value="1"/>
</dbReference>
<organism evidence="2 3">
    <name type="scientific">Chloroflexus aggregans</name>
    <dbReference type="NCBI Taxonomy" id="152260"/>
    <lineage>
        <taxon>Bacteria</taxon>
        <taxon>Bacillati</taxon>
        <taxon>Chloroflexota</taxon>
        <taxon>Chloroflexia</taxon>
        <taxon>Chloroflexales</taxon>
        <taxon>Chloroflexineae</taxon>
        <taxon>Chloroflexaceae</taxon>
        <taxon>Chloroflexus</taxon>
    </lineage>
</organism>
<name>A0A2J6XAE2_9CHLR</name>
<dbReference type="Gene3D" id="3.60.120.10">
    <property type="entry name" value="Anthranilate synthase"/>
    <property type="match status" value="1"/>
</dbReference>
<dbReference type="Pfam" id="PF00425">
    <property type="entry name" value="Chorismate_bind"/>
    <property type="match status" value="1"/>
</dbReference>
<sequence length="150" mass="16395">QMIRAALTDYCDTVQAPELPTIMQVRNVQHLFTPITARIRPGYDIFDLVRRLHPTPAVGGKPGRAALAWIRAREQLDRGWYAAPVGWVDARGDGEFAVALRSALIGRREATLFAGCGIVAASDPERELAETRIKLRAMLGALGVSDEMVG</sequence>
<accession>A0A2J6XAE2</accession>
<evidence type="ECO:0000313" key="2">
    <source>
        <dbReference type="EMBL" id="PMP84558.1"/>
    </source>
</evidence>
<dbReference type="InterPro" id="IPR005801">
    <property type="entry name" value="ADC_synthase"/>
</dbReference>
<feature type="domain" description="Chorismate-utilising enzyme C-terminal" evidence="1">
    <location>
        <begin position="2"/>
        <end position="134"/>
    </location>
</feature>
<dbReference type="AlphaFoldDB" id="A0A2J6XAE2"/>
<dbReference type="Proteomes" id="UP000243376">
    <property type="component" value="Unassembled WGS sequence"/>
</dbReference>
<dbReference type="EMBL" id="PNIQ01000230">
    <property type="protein sequence ID" value="PMP84558.1"/>
    <property type="molecule type" value="Genomic_DNA"/>
</dbReference>
<reference evidence="2 3" key="1">
    <citation type="submission" date="2018-01" db="EMBL/GenBank/DDBJ databases">
        <title>Metagenomic assembled genomes from two thermal pools in the Uzon Caldera, Kamchatka, Russia.</title>
        <authorList>
            <person name="Wilkins L."/>
            <person name="Ettinger C."/>
        </authorList>
    </citation>
    <scope>NUCLEOTIDE SEQUENCE [LARGE SCALE GENOMIC DNA]</scope>
    <source>
        <strain evidence="2">ZAV-02</strain>
    </source>
</reference>
<proteinExistence type="predicted"/>
<dbReference type="PANTHER" id="PTHR42839:SF2">
    <property type="entry name" value="ISOCHORISMATE SYNTHASE ENTC"/>
    <property type="match status" value="1"/>
</dbReference>
<evidence type="ECO:0000259" key="1">
    <source>
        <dbReference type="Pfam" id="PF00425"/>
    </source>
</evidence>
<comment type="caution">
    <text evidence="2">The sequence shown here is derived from an EMBL/GenBank/DDBJ whole genome shotgun (WGS) entry which is preliminary data.</text>
</comment>